<accession>A0A387HAZ3</accession>
<organism evidence="1 2">
    <name type="scientific">Streptomyces hundungensis</name>
    <dbReference type="NCBI Taxonomy" id="1077946"/>
    <lineage>
        <taxon>Bacteria</taxon>
        <taxon>Bacillati</taxon>
        <taxon>Actinomycetota</taxon>
        <taxon>Actinomycetes</taxon>
        <taxon>Kitasatosporales</taxon>
        <taxon>Streptomycetaceae</taxon>
        <taxon>Streptomyces</taxon>
    </lineage>
</organism>
<dbReference type="Proteomes" id="UP000271554">
    <property type="component" value="Chromosome"/>
</dbReference>
<dbReference type="SUPFAM" id="SSF46785">
    <property type="entry name" value="Winged helix' DNA-binding domain"/>
    <property type="match status" value="1"/>
</dbReference>
<protein>
    <recommendedName>
        <fullName evidence="3">HTH gntR-type domain-containing protein</fullName>
    </recommendedName>
</protein>
<gene>
    <name evidence="1" type="ORF">DWB77_00044</name>
</gene>
<evidence type="ECO:0000313" key="2">
    <source>
        <dbReference type="Proteomes" id="UP000271554"/>
    </source>
</evidence>
<name>A0A387HAZ3_9ACTN</name>
<dbReference type="EMBL" id="CP032698">
    <property type="protein sequence ID" value="AYG77937.1"/>
    <property type="molecule type" value="Genomic_DNA"/>
</dbReference>
<dbReference type="AlphaFoldDB" id="A0A387HAZ3"/>
<dbReference type="InterPro" id="IPR036390">
    <property type="entry name" value="WH_DNA-bd_sf"/>
</dbReference>
<keyword evidence="2" id="KW-1185">Reference proteome</keyword>
<sequence length="75" mass="8384">MTPVTKRVRQRIVRGVWPAGTRLFLAPTARDLGLPMRDVKEAFIVLSREGLLTPARSSDAFRSWVVAVRDRAPAP</sequence>
<dbReference type="KEGG" id="shun:DWB77_00044"/>
<proteinExistence type="predicted"/>
<dbReference type="InterPro" id="IPR036388">
    <property type="entry name" value="WH-like_DNA-bd_sf"/>
</dbReference>
<dbReference type="Gene3D" id="1.10.10.10">
    <property type="entry name" value="Winged helix-like DNA-binding domain superfamily/Winged helix DNA-binding domain"/>
    <property type="match status" value="1"/>
</dbReference>
<evidence type="ECO:0000313" key="1">
    <source>
        <dbReference type="EMBL" id="AYG77937.1"/>
    </source>
</evidence>
<evidence type="ECO:0008006" key="3">
    <source>
        <dbReference type="Google" id="ProtNLM"/>
    </source>
</evidence>
<reference evidence="1 2" key="1">
    <citation type="submission" date="2018-10" db="EMBL/GenBank/DDBJ databases">
        <title>Relationship between Morphology and Antimicrobial Activity in Streptomyces.</title>
        <authorList>
            <person name="Kang H.J."/>
            <person name="Kim S.B."/>
        </authorList>
    </citation>
    <scope>NUCLEOTIDE SEQUENCE [LARGE SCALE GENOMIC DNA]</scope>
    <source>
        <strain evidence="1 2">BH38</strain>
    </source>
</reference>